<dbReference type="AlphaFoldDB" id="A0AAP4BPT3"/>
<gene>
    <name evidence="13" type="ORF">QPX42_03575</name>
</gene>
<evidence type="ECO:0000256" key="3">
    <source>
        <dbReference type="ARBA" id="ARBA00022801"/>
    </source>
</evidence>
<evidence type="ECO:0000256" key="7">
    <source>
        <dbReference type="PIRSR" id="PIRSR618044-1"/>
    </source>
</evidence>
<keyword evidence="4" id="KW-0133">Cell shape</keyword>
<feature type="active site" description="Acyl-ester intermediate" evidence="7">
    <location>
        <position position="175"/>
    </location>
</feature>
<keyword evidence="2" id="KW-0732">Signal</keyword>
<feature type="region of interest" description="Disordered" evidence="10">
    <location>
        <begin position="62"/>
        <end position="136"/>
    </location>
</feature>
<dbReference type="PANTHER" id="PTHR21581:SF33">
    <property type="entry name" value="D-ALANYL-D-ALANINE CARBOXYPEPTIDASE DACB"/>
    <property type="match status" value="1"/>
</dbReference>
<keyword evidence="6" id="KW-0961">Cell wall biogenesis/degradation</keyword>
<keyword evidence="11" id="KW-1133">Transmembrane helix</keyword>
<dbReference type="GO" id="GO:0009002">
    <property type="term" value="F:serine-type D-Ala-D-Ala carboxypeptidase activity"/>
    <property type="evidence" value="ECO:0007669"/>
    <property type="project" value="InterPro"/>
</dbReference>
<keyword evidence="11" id="KW-0472">Membrane</keyword>
<dbReference type="InterPro" id="IPR012338">
    <property type="entry name" value="Beta-lactam/transpept-like"/>
</dbReference>
<evidence type="ECO:0000256" key="11">
    <source>
        <dbReference type="SAM" id="Phobius"/>
    </source>
</evidence>
<organism evidence="13 14">
    <name type="scientific">Corynebacterium pseudodiphtheriticum</name>
    <dbReference type="NCBI Taxonomy" id="37637"/>
    <lineage>
        <taxon>Bacteria</taxon>
        <taxon>Bacillati</taxon>
        <taxon>Actinomycetota</taxon>
        <taxon>Actinomycetes</taxon>
        <taxon>Mycobacteriales</taxon>
        <taxon>Corynebacteriaceae</taxon>
        <taxon>Corynebacterium</taxon>
    </lineage>
</organism>
<evidence type="ECO:0000256" key="5">
    <source>
        <dbReference type="ARBA" id="ARBA00022984"/>
    </source>
</evidence>
<dbReference type="Proteomes" id="UP001224412">
    <property type="component" value="Unassembled WGS sequence"/>
</dbReference>
<feature type="domain" description="Peptidase S11 D-alanyl-D-alanine carboxypeptidase A N-terminal" evidence="12">
    <location>
        <begin position="145"/>
        <end position="365"/>
    </location>
</feature>
<dbReference type="GO" id="GO:0071555">
    <property type="term" value="P:cell wall organization"/>
    <property type="evidence" value="ECO:0007669"/>
    <property type="project" value="UniProtKB-KW"/>
</dbReference>
<dbReference type="GO" id="GO:0009252">
    <property type="term" value="P:peptidoglycan biosynthetic process"/>
    <property type="evidence" value="ECO:0007669"/>
    <property type="project" value="UniProtKB-KW"/>
</dbReference>
<dbReference type="GO" id="GO:0006508">
    <property type="term" value="P:proteolysis"/>
    <property type="evidence" value="ECO:0007669"/>
    <property type="project" value="InterPro"/>
</dbReference>
<dbReference type="Pfam" id="PF00768">
    <property type="entry name" value="Peptidase_S11"/>
    <property type="match status" value="1"/>
</dbReference>
<evidence type="ECO:0000256" key="9">
    <source>
        <dbReference type="RuleBase" id="RU004016"/>
    </source>
</evidence>
<evidence type="ECO:0000256" key="8">
    <source>
        <dbReference type="PIRSR" id="PIRSR618044-2"/>
    </source>
</evidence>
<protein>
    <submittedName>
        <fullName evidence="13">Serine hydrolase</fullName>
    </submittedName>
</protein>
<evidence type="ECO:0000313" key="13">
    <source>
        <dbReference type="EMBL" id="MDK4306632.1"/>
    </source>
</evidence>
<dbReference type="InterPro" id="IPR001967">
    <property type="entry name" value="Peptidase_S11_N"/>
</dbReference>
<dbReference type="PANTHER" id="PTHR21581">
    <property type="entry name" value="D-ALANYL-D-ALANINE CARBOXYPEPTIDASE"/>
    <property type="match status" value="1"/>
</dbReference>
<feature type="compositionally biased region" description="Polar residues" evidence="10">
    <location>
        <begin position="404"/>
        <end position="417"/>
    </location>
</feature>
<dbReference type="SUPFAM" id="SSF56601">
    <property type="entry name" value="beta-lactamase/transpeptidase-like"/>
    <property type="match status" value="1"/>
</dbReference>
<dbReference type="RefSeq" id="WP_284586988.1">
    <property type="nucleotide sequence ID" value="NZ_JASNUC010000008.1"/>
</dbReference>
<evidence type="ECO:0000256" key="4">
    <source>
        <dbReference type="ARBA" id="ARBA00022960"/>
    </source>
</evidence>
<name>A0AAP4BPT3_9CORY</name>
<evidence type="ECO:0000256" key="1">
    <source>
        <dbReference type="ARBA" id="ARBA00007164"/>
    </source>
</evidence>
<comment type="caution">
    <text evidence="13">The sequence shown here is derived from an EMBL/GenBank/DDBJ whole genome shotgun (WGS) entry which is preliminary data.</text>
</comment>
<feature type="binding site" evidence="8">
    <location>
        <position position="336"/>
    </location>
    <ligand>
        <name>substrate</name>
    </ligand>
</feature>
<keyword evidence="11" id="KW-0812">Transmembrane</keyword>
<evidence type="ECO:0000259" key="12">
    <source>
        <dbReference type="Pfam" id="PF00768"/>
    </source>
</evidence>
<feature type="compositionally biased region" description="Low complexity" evidence="10">
    <location>
        <begin position="418"/>
        <end position="431"/>
    </location>
</feature>
<dbReference type="GO" id="GO:0008360">
    <property type="term" value="P:regulation of cell shape"/>
    <property type="evidence" value="ECO:0007669"/>
    <property type="project" value="UniProtKB-KW"/>
</dbReference>
<comment type="similarity">
    <text evidence="1 9">Belongs to the peptidase S11 family.</text>
</comment>
<evidence type="ECO:0000313" key="14">
    <source>
        <dbReference type="Proteomes" id="UP001224412"/>
    </source>
</evidence>
<dbReference type="EMBL" id="JASNVH010000004">
    <property type="protein sequence ID" value="MDK4306632.1"/>
    <property type="molecule type" value="Genomic_DNA"/>
</dbReference>
<evidence type="ECO:0000256" key="10">
    <source>
        <dbReference type="SAM" id="MobiDB-lite"/>
    </source>
</evidence>
<dbReference type="PRINTS" id="PR00725">
    <property type="entry name" value="DADACBPTASE1"/>
</dbReference>
<proteinExistence type="inferred from homology"/>
<dbReference type="InterPro" id="IPR018044">
    <property type="entry name" value="Peptidase_S11"/>
</dbReference>
<sequence length="467" mass="48627">MNESKPGRRAIVRYGSTCCANLLVVGMATGAATLGIGTFGSATPHAAATPHAEAAPLLHAQQEEPTPLEGPAPAPSEGDESAAPEPLSREDAPDTSSCPNRVHPPQARTTSEAVAPGQPSPTPLPPLEKQNCGVSTAPGFHVDESVLASAWLVADIDSGEIIAQKDPHGRYRPASIIKALLALVAIAELDLEKTVTVSQESADQVGSRVGIGAGGEYTIEQLLHGLLLASGNDAAHALAQELGGDEATLRKINKLADDLGTTDTYAASYSGLDVAGNSASAYDLGLIYRAAYQNPTFDRIVNTEFIAFPGFDEHEGFEVWNDNHLFMNDPDGMGGKTGYTDDANHTFVGALNRDGRRLMAVILDTTVDKARAWEQAQKLLHSGFSVAPGTNIGMLQPVANADTEPTLTQGASPAPQNSDDTSPDSADADNAGTNAEPHEKTILIVVLAVIAAGAGIAAIAGFILRRR</sequence>
<reference evidence="13" key="1">
    <citation type="submission" date="2023-05" db="EMBL/GenBank/DDBJ databases">
        <title>Metabolic capabilities are highly conserved among human nasal-associated Corynebacterium species in pangenomic analyses.</title>
        <authorList>
            <person name="Tran T.H."/>
            <person name="Roberts A.Q."/>
            <person name="Escapa I.F."/>
            <person name="Gao W."/>
            <person name="Conlan S."/>
            <person name="Kong H."/>
            <person name="Segre J.A."/>
            <person name="Kelly M.S."/>
            <person name="Lemon K.P."/>
        </authorList>
    </citation>
    <scope>NUCLEOTIDE SEQUENCE</scope>
    <source>
        <strain evidence="13">KPL2773</strain>
    </source>
</reference>
<evidence type="ECO:0000256" key="6">
    <source>
        <dbReference type="ARBA" id="ARBA00023316"/>
    </source>
</evidence>
<dbReference type="Gene3D" id="3.40.710.10">
    <property type="entry name" value="DD-peptidase/beta-lactamase superfamily"/>
    <property type="match status" value="1"/>
</dbReference>
<feature type="active site" description="Proton acceptor" evidence="7">
    <location>
        <position position="178"/>
    </location>
</feature>
<feature type="active site" evidence="7">
    <location>
        <position position="230"/>
    </location>
</feature>
<keyword evidence="3 13" id="KW-0378">Hydrolase</keyword>
<feature type="region of interest" description="Disordered" evidence="10">
    <location>
        <begin position="404"/>
        <end position="434"/>
    </location>
</feature>
<accession>A0AAP4BPT3</accession>
<feature type="transmembrane region" description="Helical" evidence="11">
    <location>
        <begin position="442"/>
        <end position="464"/>
    </location>
</feature>
<evidence type="ECO:0000256" key="2">
    <source>
        <dbReference type="ARBA" id="ARBA00022729"/>
    </source>
</evidence>
<keyword evidence="5" id="KW-0573">Peptidoglycan synthesis</keyword>